<reference evidence="11 12" key="1">
    <citation type="submission" date="2018-06" db="EMBL/GenBank/DDBJ databases">
        <authorList>
            <consortium name="Pathogen Informatics"/>
            <person name="Doyle S."/>
        </authorList>
    </citation>
    <scope>NUCLEOTIDE SEQUENCE [LARGE SCALE GENOMIC DNA]</scope>
    <source>
        <strain evidence="12">NCTC 10815</strain>
    </source>
</reference>
<dbReference type="InterPro" id="IPR013785">
    <property type="entry name" value="Aldolase_TIM"/>
</dbReference>
<evidence type="ECO:0000256" key="8">
    <source>
        <dbReference type="ARBA" id="ARBA00049047"/>
    </source>
</evidence>
<proteinExistence type="inferred from homology"/>
<dbReference type="GO" id="GO:0004834">
    <property type="term" value="F:tryptophan synthase activity"/>
    <property type="evidence" value="ECO:0007669"/>
    <property type="project" value="UniProtKB-UniRule"/>
</dbReference>
<evidence type="ECO:0000256" key="9">
    <source>
        <dbReference type="HAMAP-Rule" id="MF_00131"/>
    </source>
</evidence>
<comment type="pathway">
    <text evidence="2 9">Amino-acid biosynthesis; L-tryptophan biosynthesis; L-tryptophan from chorismate: step 5/5.</text>
</comment>
<dbReference type="InterPro" id="IPR011060">
    <property type="entry name" value="RibuloseP-bd_barrel"/>
</dbReference>
<feature type="active site" description="Proton acceptor" evidence="9">
    <location>
        <position position="61"/>
    </location>
</feature>
<name>A0A378MDR0_LISGR</name>
<evidence type="ECO:0000313" key="12">
    <source>
        <dbReference type="Proteomes" id="UP000254879"/>
    </source>
</evidence>
<sequence>MTKPLTKAIRDKQANGTAVIVPYIMAGDGGLENLEAKLQLLEASGATAIEVGVPFSDPVADGPVIQSAGLRALQDGVSLRVILQTLQTSRVKLPLVIMSYINPIFKYGIKEFIQAIQTTPVKGLIVPDLPYEHRELISNLLVDTDIALVPLVSLTSSEARMQEIASEAEGFIYAVTVNGITGQRQAFADTLETHFAQLKRVSPVPVLAGFGISTQAHVAHFHAICDGVVIGSKFVQLFHENKEQEVQQFLEEATK</sequence>
<evidence type="ECO:0000256" key="6">
    <source>
        <dbReference type="ARBA" id="ARBA00023141"/>
    </source>
</evidence>
<gene>
    <name evidence="9 11" type="primary">trpA</name>
    <name evidence="11" type="ORF">NCTC10815_00788</name>
</gene>
<keyword evidence="5 9" id="KW-0822">Tryptophan biosynthesis</keyword>
<dbReference type="HAMAP" id="MF_00131">
    <property type="entry name" value="Trp_synth_alpha"/>
    <property type="match status" value="1"/>
</dbReference>
<dbReference type="FunFam" id="3.20.20.70:FF:000037">
    <property type="entry name" value="Tryptophan synthase alpha chain"/>
    <property type="match status" value="1"/>
</dbReference>
<accession>A0A378MDR0</accession>
<evidence type="ECO:0000313" key="11">
    <source>
        <dbReference type="EMBL" id="STY43492.1"/>
    </source>
</evidence>
<comment type="function">
    <text evidence="1 9">The alpha subunit is responsible for the aldol cleavage of indoleglycerol phosphate to indole and glyceraldehyde 3-phosphate.</text>
</comment>
<dbReference type="PANTHER" id="PTHR43406">
    <property type="entry name" value="TRYPTOPHAN SYNTHASE, ALPHA CHAIN"/>
    <property type="match status" value="1"/>
</dbReference>
<evidence type="ECO:0000256" key="10">
    <source>
        <dbReference type="RuleBase" id="RU003662"/>
    </source>
</evidence>
<dbReference type="InterPro" id="IPR018204">
    <property type="entry name" value="Trp_synthase_alpha_AS"/>
</dbReference>
<dbReference type="CDD" id="cd04724">
    <property type="entry name" value="Tryptophan_synthase_alpha"/>
    <property type="match status" value="1"/>
</dbReference>
<dbReference type="EMBL" id="UGPG01000001">
    <property type="protein sequence ID" value="STY43492.1"/>
    <property type="molecule type" value="Genomic_DNA"/>
</dbReference>
<dbReference type="InterPro" id="IPR002028">
    <property type="entry name" value="Trp_synthase_suA"/>
</dbReference>
<dbReference type="Pfam" id="PF00290">
    <property type="entry name" value="Trp_syntA"/>
    <property type="match status" value="1"/>
</dbReference>
<dbReference type="SUPFAM" id="SSF51366">
    <property type="entry name" value="Ribulose-phoshate binding barrel"/>
    <property type="match status" value="1"/>
</dbReference>
<evidence type="ECO:0000256" key="7">
    <source>
        <dbReference type="ARBA" id="ARBA00023239"/>
    </source>
</evidence>
<dbReference type="UniPathway" id="UPA00035">
    <property type="reaction ID" value="UER00044"/>
</dbReference>
<evidence type="ECO:0000256" key="2">
    <source>
        <dbReference type="ARBA" id="ARBA00004733"/>
    </source>
</evidence>
<comment type="similarity">
    <text evidence="9 10">Belongs to the TrpA family.</text>
</comment>
<dbReference type="AlphaFoldDB" id="A0A378MDR0"/>
<evidence type="ECO:0000256" key="4">
    <source>
        <dbReference type="ARBA" id="ARBA00022605"/>
    </source>
</evidence>
<dbReference type="NCBIfam" id="TIGR00262">
    <property type="entry name" value="trpA"/>
    <property type="match status" value="1"/>
</dbReference>
<evidence type="ECO:0000256" key="5">
    <source>
        <dbReference type="ARBA" id="ARBA00022822"/>
    </source>
</evidence>
<keyword evidence="6 9" id="KW-0057">Aromatic amino acid biosynthesis</keyword>
<comment type="catalytic activity">
    <reaction evidence="8 9">
        <text>(1S,2R)-1-C-(indol-3-yl)glycerol 3-phosphate + L-serine = D-glyceraldehyde 3-phosphate + L-tryptophan + H2O</text>
        <dbReference type="Rhea" id="RHEA:10532"/>
        <dbReference type="ChEBI" id="CHEBI:15377"/>
        <dbReference type="ChEBI" id="CHEBI:33384"/>
        <dbReference type="ChEBI" id="CHEBI:57912"/>
        <dbReference type="ChEBI" id="CHEBI:58866"/>
        <dbReference type="ChEBI" id="CHEBI:59776"/>
        <dbReference type="EC" id="4.2.1.20"/>
    </reaction>
</comment>
<dbReference type="PROSITE" id="PS00167">
    <property type="entry name" value="TRP_SYNTHASE_ALPHA"/>
    <property type="match status" value="1"/>
</dbReference>
<dbReference type="PANTHER" id="PTHR43406:SF1">
    <property type="entry name" value="TRYPTOPHAN SYNTHASE ALPHA CHAIN, CHLOROPLASTIC"/>
    <property type="match status" value="1"/>
</dbReference>
<protein>
    <recommendedName>
        <fullName evidence="9">Tryptophan synthase alpha chain</fullName>
        <ecNumber evidence="9">4.2.1.20</ecNumber>
    </recommendedName>
</protein>
<dbReference type="Gene3D" id="3.20.20.70">
    <property type="entry name" value="Aldolase class I"/>
    <property type="match status" value="1"/>
</dbReference>
<dbReference type="RefSeq" id="WP_003755452.1">
    <property type="nucleotide sequence ID" value="NZ_CABKNG010000001.1"/>
</dbReference>
<dbReference type="Proteomes" id="UP000254879">
    <property type="component" value="Unassembled WGS sequence"/>
</dbReference>
<evidence type="ECO:0000256" key="3">
    <source>
        <dbReference type="ARBA" id="ARBA00011270"/>
    </source>
</evidence>
<dbReference type="EC" id="4.2.1.20" evidence="9"/>
<comment type="subunit">
    <text evidence="3 9">Tetramer of two alpha and two beta chains.</text>
</comment>
<keyword evidence="7 9" id="KW-0456">Lyase</keyword>
<evidence type="ECO:0000256" key="1">
    <source>
        <dbReference type="ARBA" id="ARBA00003365"/>
    </source>
</evidence>
<dbReference type="GO" id="GO:0005829">
    <property type="term" value="C:cytosol"/>
    <property type="evidence" value="ECO:0007669"/>
    <property type="project" value="TreeGrafter"/>
</dbReference>
<feature type="active site" description="Proton acceptor" evidence="9">
    <location>
        <position position="50"/>
    </location>
</feature>
<keyword evidence="4 9" id="KW-0028">Amino-acid biosynthesis</keyword>
<organism evidence="11 12">
    <name type="scientific">Listeria grayi</name>
    <name type="common">Listeria murrayi</name>
    <dbReference type="NCBI Taxonomy" id="1641"/>
    <lineage>
        <taxon>Bacteria</taxon>
        <taxon>Bacillati</taxon>
        <taxon>Bacillota</taxon>
        <taxon>Bacilli</taxon>
        <taxon>Bacillales</taxon>
        <taxon>Listeriaceae</taxon>
        <taxon>Listeria</taxon>
    </lineage>
</organism>